<reference evidence="2 3" key="1">
    <citation type="submission" date="2019-08" db="EMBL/GenBank/DDBJ databases">
        <authorList>
            <person name="Ye J."/>
        </authorList>
    </citation>
    <scope>NUCLEOTIDE SEQUENCE [LARGE SCALE GENOMIC DNA]</scope>
    <source>
        <strain evidence="2 3">TK008</strain>
    </source>
</reference>
<organism evidence="2 3">
    <name type="scientific">Paracoccus aurantiacus</name>
    <dbReference type="NCBI Taxonomy" id="2599412"/>
    <lineage>
        <taxon>Bacteria</taxon>
        <taxon>Pseudomonadati</taxon>
        <taxon>Pseudomonadota</taxon>
        <taxon>Alphaproteobacteria</taxon>
        <taxon>Rhodobacterales</taxon>
        <taxon>Paracoccaceae</taxon>
        <taxon>Paracoccus</taxon>
    </lineage>
</organism>
<feature type="transmembrane region" description="Helical" evidence="1">
    <location>
        <begin position="12"/>
        <end position="30"/>
    </location>
</feature>
<name>A0A5C6S7R2_9RHOB</name>
<keyword evidence="3" id="KW-1185">Reference proteome</keyword>
<dbReference type="EMBL" id="VOPL01000001">
    <property type="protein sequence ID" value="TXB70398.1"/>
    <property type="molecule type" value="Genomic_DNA"/>
</dbReference>
<dbReference type="AlphaFoldDB" id="A0A5C6S7R2"/>
<comment type="caution">
    <text evidence="2">The sequence shown here is derived from an EMBL/GenBank/DDBJ whole genome shotgun (WGS) entry which is preliminary data.</text>
</comment>
<keyword evidence="1" id="KW-0472">Membrane</keyword>
<evidence type="ECO:0000313" key="3">
    <source>
        <dbReference type="Proteomes" id="UP000321562"/>
    </source>
</evidence>
<keyword evidence="1" id="KW-1133">Transmembrane helix</keyword>
<dbReference type="Proteomes" id="UP000321562">
    <property type="component" value="Unassembled WGS sequence"/>
</dbReference>
<accession>A0A5C6S7R2</accession>
<evidence type="ECO:0000256" key="1">
    <source>
        <dbReference type="SAM" id="Phobius"/>
    </source>
</evidence>
<gene>
    <name evidence="2" type="ORF">FQV27_00520</name>
</gene>
<dbReference type="RefSeq" id="WP_147095688.1">
    <property type="nucleotide sequence ID" value="NZ_JBHUFH010000002.1"/>
</dbReference>
<sequence>MNPLLWSADDWGTAASVLGAIAAVGAVSIAHRGLSTWRKQENFKIDIELARNIIRSKHALRRKIAIANNMRHDFSIDEVFFEQFSSTLNAISLEKIDLLALAAEARVLWGLKQRRVFDLLERVSENVEESSTNMIKMMDMERKLANTMRKMPEQNSIPEAAKMELAEAHQEIAEARQEFAEVWEKVGGLLDEAGSIYENLSLIIDDILAARLGR</sequence>
<protein>
    <submittedName>
        <fullName evidence="2">Uncharacterized protein</fullName>
    </submittedName>
</protein>
<evidence type="ECO:0000313" key="2">
    <source>
        <dbReference type="EMBL" id="TXB70398.1"/>
    </source>
</evidence>
<keyword evidence="1" id="KW-0812">Transmembrane</keyword>
<proteinExistence type="predicted"/>